<dbReference type="RefSeq" id="WP_102753038.1">
    <property type="nucleotide sequence ID" value="NZ_CP072017.1"/>
</dbReference>
<protein>
    <submittedName>
        <fullName evidence="2">Uncharacterized protein</fullName>
    </submittedName>
</protein>
<evidence type="ECO:0000256" key="1">
    <source>
        <dbReference type="SAM" id="MobiDB-lite"/>
    </source>
</evidence>
<reference evidence="2" key="1">
    <citation type="submission" date="2018-05" db="EMBL/GenBank/DDBJ databases">
        <title>Complete genome sequnece of Akkermansia muciniphila EB-AMDK-40.</title>
        <authorList>
            <person name="Nam Y.-D."/>
            <person name="Chung W.-H."/>
            <person name="Park Y.S."/>
            <person name="Kang J."/>
        </authorList>
    </citation>
    <scope>NUCLEOTIDE SEQUENCE</scope>
    <source>
        <strain evidence="2">EB-AMDK-40</strain>
    </source>
</reference>
<dbReference type="EMBL" id="CP029701">
    <property type="protein sequence ID" value="QHV64225.1"/>
    <property type="molecule type" value="Genomic_DNA"/>
</dbReference>
<organism evidence="2 3">
    <name type="scientific">Akkermansia massiliensis</name>
    <dbReference type="NCBI Taxonomy" id="2927224"/>
    <lineage>
        <taxon>Bacteria</taxon>
        <taxon>Pseudomonadati</taxon>
        <taxon>Verrucomicrobiota</taxon>
        <taxon>Verrucomicrobiia</taxon>
        <taxon>Verrucomicrobiales</taxon>
        <taxon>Akkermansiaceae</taxon>
        <taxon>Akkermansia</taxon>
    </lineage>
</organism>
<name>A0AAE7BIC5_9BACT</name>
<proteinExistence type="predicted"/>
<dbReference type="Proteomes" id="UP000642553">
    <property type="component" value="Chromosome"/>
</dbReference>
<feature type="region of interest" description="Disordered" evidence="1">
    <location>
        <begin position="255"/>
        <end position="274"/>
    </location>
</feature>
<evidence type="ECO:0000313" key="3">
    <source>
        <dbReference type="Proteomes" id="UP000642553"/>
    </source>
</evidence>
<gene>
    <name evidence="2" type="ORF">DMI76_13030</name>
</gene>
<accession>A0AAE7BIC5</accession>
<dbReference type="AlphaFoldDB" id="A0AAE7BIC5"/>
<sequence>MIPIFKAGDPLSAGKFNALGDSIRTLAGGSSAAWEMMVPQHFDALPLPDMDFAVMFRKDDAGAWGWCCHQGRVIVKGKDHPVGEKEWTLISNDTYTGDIKLVVNLDDEGEFLSGTVQEGKAGEGSDTTREFPLATIGEELVWKHAGGPVYIVNDDNIIIKAGKGIQVEEEKKEGEGKDKGKTWKVSGDIRDSHEKTTEDVSLIYVISDSGGGEDDPKTEDPIYLKLLCSSDESVSIRDEDGRIYLSATGKMPKAGDGLEYEKQQNGEGVEEETDTLRIRIDSSVDSGGGESGKWPLNLSVSPAGLKGELDLTVDTQKHDVGGGYKVALSTATKGTLALDVTSGEPEEPLSFRAPLRQNGKYVVLDYTQSWCDPVNGISAHLFDQNGTLAVELHAETEPDGTDSLISDSWTALACDSDHALRLQRDEKGRIYIQQGEWIVTSGIYSPMN</sequence>
<evidence type="ECO:0000313" key="2">
    <source>
        <dbReference type="EMBL" id="QHV64225.1"/>
    </source>
</evidence>